<protein>
    <recommendedName>
        <fullName evidence="3">Hexosyltransferase</fullName>
    </recommendedName>
</protein>
<organism evidence="1 2">
    <name type="scientific">Hibiscus sabdariffa</name>
    <name type="common">roselle</name>
    <dbReference type="NCBI Taxonomy" id="183260"/>
    <lineage>
        <taxon>Eukaryota</taxon>
        <taxon>Viridiplantae</taxon>
        <taxon>Streptophyta</taxon>
        <taxon>Embryophyta</taxon>
        <taxon>Tracheophyta</taxon>
        <taxon>Spermatophyta</taxon>
        <taxon>Magnoliopsida</taxon>
        <taxon>eudicotyledons</taxon>
        <taxon>Gunneridae</taxon>
        <taxon>Pentapetalae</taxon>
        <taxon>rosids</taxon>
        <taxon>malvids</taxon>
        <taxon>Malvales</taxon>
        <taxon>Malvaceae</taxon>
        <taxon>Malvoideae</taxon>
        <taxon>Hibiscus</taxon>
    </lineage>
</organism>
<sequence length="132" mass="14827">MPRNLPIIPRTLLSAMILDLPSLSMMNAKIVVWNAQDLGLLSDFKAPEVVVVDNDRVQDYALQDGSWDWNALAFIFIYRSCTISKIFNPHMPPLAMILAFGMVIKDKLFINSVRHARHLLDLALCDTCGGQV</sequence>
<keyword evidence="2" id="KW-1185">Reference proteome</keyword>
<dbReference type="EMBL" id="JBBPBN010000017">
    <property type="protein sequence ID" value="KAK9019891.1"/>
    <property type="molecule type" value="Genomic_DNA"/>
</dbReference>
<comment type="caution">
    <text evidence="1">The sequence shown here is derived from an EMBL/GenBank/DDBJ whole genome shotgun (WGS) entry which is preliminary data.</text>
</comment>
<evidence type="ECO:0000313" key="2">
    <source>
        <dbReference type="Proteomes" id="UP001396334"/>
    </source>
</evidence>
<accession>A0ABR2S3S7</accession>
<evidence type="ECO:0000313" key="1">
    <source>
        <dbReference type="EMBL" id="KAK9019891.1"/>
    </source>
</evidence>
<proteinExistence type="predicted"/>
<evidence type="ECO:0008006" key="3">
    <source>
        <dbReference type="Google" id="ProtNLM"/>
    </source>
</evidence>
<name>A0ABR2S3S7_9ROSI</name>
<reference evidence="1 2" key="1">
    <citation type="journal article" date="2024" name="G3 (Bethesda)">
        <title>Genome assembly of Hibiscus sabdariffa L. provides insights into metabolisms of medicinal natural products.</title>
        <authorList>
            <person name="Kim T."/>
        </authorList>
    </citation>
    <scope>NUCLEOTIDE SEQUENCE [LARGE SCALE GENOMIC DNA]</scope>
    <source>
        <strain evidence="1">TK-2024</strain>
        <tissue evidence="1">Old leaves</tissue>
    </source>
</reference>
<gene>
    <name evidence="1" type="ORF">V6N11_054398</name>
</gene>
<dbReference type="Proteomes" id="UP001396334">
    <property type="component" value="Unassembled WGS sequence"/>
</dbReference>